<protein>
    <submittedName>
        <fullName evidence="1">Uncharacterized protein</fullName>
    </submittedName>
</protein>
<gene>
    <name evidence="1" type="ORF">EVAR_45537_1</name>
</gene>
<keyword evidence="2" id="KW-1185">Reference proteome</keyword>
<evidence type="ECO:0000313" key="1">
    <source>
        <dbReference type="EMBL" id="GBP59357.1"/>
    </source>
</evidence>
<evidence type="ECO:0000313" key="2">
    <source>
        <dbReference type="Proteomes" id="UP000299102"/>
    </source>
</evidence>
<accession>A0A4C1XAR0</accession>
<sequence length="100" mass="11174">MLRARNDTQTGRARPPAGSRALTLDILNQPLLGFLTQILAIVGSETRVYKKVNSRLAAPAQSAVYINEKFPNSRWTMRARAARSYFQLWNSLVESAPSLL</sequence>
<dbReference type="Proteomes" id="UP000299102">
    <property type="component" value="Unassembled WGS sequence"/>
</dbReference>
<name>A0A4C1XAR0_EUMVA</name>
<organism evidence="1 2">
    <name type="scientific">Eumeta variegata</name>
    <name type="common">Bagworm moth</name>
    <name type="synonym">Eumeta japonica</name>
    <dbReference type="NCBI Taxonomy" id="151549"/>
    <lineage>
        <taxon>Eukaryota</taxon>
        <taxon>Metazoa</taxon>
        <taxon>Ecdysozoa</taxon>
        <taxon>Arthropoda</taxon>
        <taxon>Hexapoda</taxon>
        <taxon>Insecta</taxon>
        <taxon>Pterygota</taxon>
        <taxon>Neoptera</taxon>
        <taxon>Endopterygota</taxon>
        <taxon>Lepidoptera</taxon>
        <taxon>Glossata</taxon>
        <taxon>Ditrysia</taxon>
        <taxon>Tineoidea</taxon>
        <taxon>Psychidae</taxon>
        <taxon>Oiketicinae</taxon>
        <taxon>Eumeta</taxon>
    </lineage>
</organism>
<dbReference type="AlphaFoldDB" id="A0A4C1XAR0"/>
<proteinExistence type="predicted"/>
<comment type="caution">
    <text evidence="1">The sequence shown here is derived from an EMBL/GenBank/DDBJ whole genome shotgun (WGS) entry which is preliminary data.</text>
</comment>
<dbReference type="EMBL" id="BGZK01000759">
    <property type="protein sequence ID" value="GBP59357.1"/>
    <property type="molecule type" value="Genomic_DNA"/>
</dbReference>
<reference evidence="1 2" key="1">
    <citation type="journal article" date="2019" name="Commun. Biol.">
        <title>The bagworm genome reveals a unique fibroin gene that provides high tensile strength.</title>
        <authorList>
            <person name="Kono N."/>
            <person name="Nakamura H."/>
            <person name="Ohtoshi R."/>
            <person name="Tomita M."/>
            <person name="Numata K."/>
            <person name="Arakawa K."/>
        </authorList>
    </citation>
    <scope>NUCLEOTIDE SEQUENCE [LARGE SCALE GENOMIC DNA]</scope>
</reference>